<dbReference type="RefSeq" id="WP_188771646.1">
    <property type="nucleotide sequence ID" value="NZ_BMKK01000025.1"/>
</dbReference>
<dbReference type="InterPro" id="IPR055015">
    <property type="entry name" value="GCX_COOH"/>
</dbReference>
<evidence type="ECO:0008006" key="4">
    <source>
        <dbReference type="Google" id="ProtNLM"/>
    </source>
</evidence>
<sequence length="1678" mass="180623">MKYTTLLLLFLSIVTFAQVNLNPSITTNSENNSLCNQKEIILSVSIKNSDYTYSWYRDDIAITFSNTPFYTANKGGKYYVKVTGKDFEQKSDEIFINDCEIHLQKNSDIEDHKEQSFESKQKELLTNFNTVSKNYTIKLAQGLPQLVSTNPVICGSNTSTTLSVTNTDPSYTYTWLYSTSSSGNFSTIPNQTSSTYTTSTVGYYKVFISDGNGNITIGPLYVSNTPYGIISDSSNNPFGTINTTVGQPVQLKFTLFGTGPWTINYYDGSSSKSVVTTTTPFFLTVSPTQNRSYYISYVSNNNCGTGYSGNSGLVRVVVDATTAINLTTPTTTTVCPGGTIEIPYTTVGTWTNERKIYLELTNSSGTSTYASYGYYASNSMFFTIPSYISSGSYKIKANVDLPSISLPTISTYTINVSGSICSPTAYITVGASNFGCSNVSLYANPSSSDYTFQWYLNGSLISGATNYYYNATQTGNYTVRVSKSSTGFSSTSAMQSVVVTPFQSKITSNNPALCGTNTTATLNASPTGVGFTYQWFKLSSVGNLEPIDGAVQQSYTTNVSGQYYVNINNGSCSNTSNSYYVGTGPVAIISDMNDEKYTDVNTTVGQPAQLKVSLYGGNSWTFTYNDGSNARIISTNTSPFILTLSPEQNRRYSISNVTSNCSNNSGYTTGYNNIIIDPSTALNLTTPGSTTACSGGSISIPYTTIGTWTSERNIALELVDVNGSFSTYSYISGFATNPMVFPIPESLPIGTYKIRAYNTLPFIANSTLSSYSINVNSTGCSTSAIFTVNYTNVSCTSVYLTAYPYSSSNAYSYQWYLNGNIIPNQTGRNFTATQTGNYSVRVTRASSNYDQTTSQQTITITGFTASITSPNSVICGTNTTAILNASSGGVGATYQWFYSASMNSLIPIDGTTGQSYTATAVGYYRVLVKQSSSNCESLSSTFYVGNTPYGVLGDQNDNSTATINISSGQTANLKMTLHGQAPWVVRYYDGSQSRVVNVTSSPYILQVTPNQNKMYYISSVSNSCGDGYGSGNVIVNIDNSTSIILNTPNSTNICAGGTIDVPYTTVGTWTNERSINIELIDVNGNYVSGSSIYTAFTNPIRYSLPSSLTLNGTYRVRVRPNLPYMSNYTVSSYTLTVTNTGCLPSAVIYLGTSNNTNSNSNNICGNAPLFASPSANGNLYRWYRDGNLVYTSTGSSSYYTSISGNYSVIISNSSTGYNSTSLNYPITINMESAGFSGNPVLCDGESAITLSGYPTSGNYEWFYSPTGTGFSKVVGQSSSNLTTSNPGIYYFTVNSGSCQSISSTYRTCPILLNYSSATVCQQSGLSITFSSYLYLSTVKYTLQLINANNQVIVNDNLASVMGSTSMSTYALYFNLPSTVGAGTYKLRVVSDIPNYTSTSVGILTVNSSISSVAPTLAANPSTITSTPQNVTLTATGCSGTVFWSNNVQGSTQIVSVQNSTTFTAYCSVNNCNSSLSSVLVTLDCDPLEPNNTYSTPTVITNNSYQSADLCFDSGLDKDYFAWIYNGKIYYILVRPFSNSSIGKYKLFVSMNNGILTMETKAIAGGSNLDTYIILYDSNGTSELSYDDDSGDGNFSLLNYTLPTNPCPSSLELYSSLFDVLSGQNTTPKAVLITAANKLNDSSNSNYRAEKAIMLNPGFETKYSSSGTFKAEIKGCSDS</sequence>
<evidence type="ECO:0000313" key="3">
    <source>
        <dbReference type="Proteomes" id="UP000609064"/>
    </source>
</evidence>
<protein>
    <recommendedName>
        <fullName evidence="4">Ig-like domain-containing protein</fullName>
    </recommendedName>
</protein>
<evidence type="ECO:0000313" key="2">
    <source>
        <dbReference type="EMBL" id="GGD83938.1"/>
    </source>
</evidence>
<dbReference type="EMBL" id="BMKK01000025">
    <property type="protein sequence ID" value="GGD83938.1"/>
    <property type="molecule type" value="Genomic_DNA"/>
</dbReference>
<evidence type="ECO:0000256" key="1">
    <source>
        <dbReference type="SAM" id="SignalP"/>
    </source>
</evidence>
<name>A0A916ZA76_9BACT</name>
<proteinExistence type="predicted"/>
<gene>
    <name evidence="2" type="ORF">GCM10011514_54940</name>
</gene>
<reference evidence="2" key="2">
    <citation type="submission" date="2020-09" db="EMBL/GenBank/DDBJ databases">
        <authorList>
            <person name="Sun Q."/>
            <person name="Zhou Y."/>
        </authorList>
    </citation>
    <scope>NUCLEOTIDE SEQUENCE</scope>
    <source>
        <strain evidence="2">CGMCC 1.15958</strain>
    </source>
</reference>
<dbReference type="NCBIfam" id="NF045639">
    <property type="entry name" value="GCX_COOH"/>
    <property type="match status" value="1"/>
</dbReference>
<dbReference type="Gene3D" id="2.60.40.10">
    <property type="entry name" value="Immunoglobulins"/>
    <property type="match status" value="2"/>
</dbReference>
<organism evidence="2 3">
    <name type="scientific">Emticicia aquatilis</name>
    <dbReference type="NCBI Taxonomy" id="1537369"/>
    <lineage>
        <taxon>Bacteria</taxon>
        <taxon>Pseudomonadati</taxon>
        <taxon>Bacteroidota</taxon>
        <taxon>Cytophagia</taxon>
        <taxon>Cytophagales</taxon>
        <taxon>Leadbetterellaceae</taxon>
        <taxon>Emticicia</taxon>
    </lineage>
</organism>
<dbReference type="InterPro" id="IPR013783">
    <property type="entry name" value="Ig-like_fold"/>
</dbReference>
<dbReference type="Proteomes" id="UP000609064">
    <property type="component" value="Unassembled WGS sequence"/>
</dbReference>
<keyword evidence="3" id="KW-1185">Reference proteome</keyword>
<keyword evidence="1" id="KW-0732">Signal</keyword>
<comment type="caution">
    <text evidence="2">The sequence shown here is derived from an EMBL/GenBank/DDBJ whole genome shotgun (WGS) entry which is preliminary data.</text>
</comment>
<accession>A0A916ZA76</accession>
<feature type="signal peptide" evidence="1">
    <location>
        <begin position="1"/>
        <end position="17"/>
    </location>
</feature>
<reference evidence="2" key="1">
    <citation type="journal article" date="2014" name="Int. J. Syst. Evol. Microbiol.">
        <title>Complete genome sequence of Corynebacterium casei LMG S-19264T (=DSM 44701T), isolated from a smear-ripened cheese.</title>
        <authorList>
            <consortium name="US DOE Joint Genome Institute (JGI-PGF)"/>
            <person name="Walter F."/>
            <person name="Albersmeier A."/>
            <person name="Kalinowski J."/>
            <person name="Ruckert C."/>
        </authorList>
    </citation>
    <scope>NUCLEOTIDE SEQUENCE</scope>
    <source>
        <strain evidence="2">CGMCC 1.15958</strain>
    </source>
</reference>
<feature type="chain" id="PRO_5036881644" description="Ig-like domain-containing protein" evidence="1">
    <location>
        <begin position="18"/>
        <end position="1678"/>
    </location>
</feature>